<feature type="domain" description="SH3" evidence="3">
    <location>
        <begin position="135"/>
        <end position="195"/>
    </location>
</feature>
<dbReference type="Gene3D" id="2.30.30.40">
    <property type="entry name" value="SH3 Domains"/>
    <property type="match status" value="1"/>
</dbReference>
<keyword evidence="1 2" id="KW-0728">SH3 domain</keyword>
<gene>
    <name evidence="4" type="ORF">M404DRAFT_991424</name>
</gene>
<dbReference type="PROSITE" id="PS50002">
    <property type="entry name" value="SH3"/>
    <property type="match status" value="1"/>
</dbReference>
<dbReference type="Pfam" id="PF00018">
    <property type="entry name" value="SH3_1"/>
    <property type="match status" value="1"/>
</dbReference>
<protein>
    <recommendedName>
        <fullName evidence="3">SH3 domain-containing protein</fullName>
    </recommendedName>
</protein>
<dbReference type="Proteomes" id="UP000054217">
    <property type="component" value="Unassembled WGS sequence"/>
</dbReference>
<name>A0A0C3KYR4_PISTI</name>
<dbReference type="InterPro" id="IPR036028">
    <property type="entry name" value="SH3-like_dom_sf"/>
</dbReference>
<organism evidence="4 5">
    <name type="scientific">Pisolithus tinctorius Marx 270</name>
    <dbReference type="NCBI Taxonomy" id="870435"/>
    <lineage>
        <taxon>Eukaryota</taxon>
        <taxon>Fungi</taxon>
        <taxon>Dikarya</taxon>
        <taxon>Basidiomycota</taxon>
        <taxon>Agaricomycotina</taxon>
        <taxon>Agaricomycetes</taxon>
        <taxon>Agaricomycetidae</taxon>
        <taxon>Boletales</taxon>
        <taxon>Sclerodermatineae</taxon>
        <taxon>Pisolithaceae</taxon>
        <taxon>Pisolithus</taxon>
    </lineage>
</organism>
<evidence type="ECO:0000256" key="2">
    <source>
        <dbReference type="PROSITE-ProRule" id="PRU00192"/>
    </source>
</evidence>
<dbReference type="EMBL" id="KN831944">
    <property type="protein sequence ID" value="KIO14667.1"/>
    <property type="molecule type" value="Genomic_DNA"/>
</dbReference>
<dbReference type="SUPFAM" id="SSF50044">
    <property type="entry name" value="SH3-domain"/>
    <property type="match status" value="1"/>
</dbReference>
<evidence type="ECO:0000313" key="4">
    <source>
        <dbReference type="EMBL" id="KIO14667.1"/>
    </source>
</evidence>
<evidence type="ECO:0000256" key="1">
    <source>
        <dbReference type="ARBA" id="ARBA00022443"/>
    </source>
</evidence>
<reference evidence="4 5" key="1">
    <citation type="submission" date="2014-04" db="EMBL/GenBank/DDBJ databases">
        <authorList>
            <consortium name="DOE Joint Genome Institute"/>
            <person name="Kuo A."/>
            <person name="Kohler A."/>
            <person name="Costa M.D."/>
            <person name="Nagy L.G."/>
            <person name="Floudas D."/>
            <person name="Copeland A."/>
            <person name="Barry K.W."/>
            <person name="Cichocki N."/>
            <person name="Veneault-Fourrey C."/>
            <person name="LaButti K."/>
            <person name="Lindquist E.A."/>
            <person name="Lipzen A."/>
            <person name="Lundell T."/>
            <person name="Morin E."/>
            <person name="Murat C."/>
            <person name="Sun H."/>
            <person name="Tunlid A."/>
            <person name="Henrissat B."/>
            <person name="Grigoriev I.V."/>
            <person name="Hibbett D.S."/>
            <person name="Martin F."/>
            <person name="Nordberg H.P."/>
            <person name="Cantor M.N."/>
            <person name="Hua S.X."/>
        </authorList>
    </citation>
    <scope>NUCLEOTIDE SEQUENCE [LARGE SCALE GENOMIC DNA]</scope>
    <source>
        <strain evidence="4 5">Marx 270</strain>
    </source>
</reference>
<dbReference type="HOGENOM" id="CLU_119168_0_0_1"/>
<dbReference type="SMART" id="SM00326">
    <property type="entry name" value="SH3"/>
    <property type="match status" value="1"/>
</dbReference>
<dbReference type="AlphaFoldDB" id="A0A0C3KYR4"/>
<evidence type="ECO:0000313" key="5">
    <source>
        <dbReference type="Proteomes" id="UP000054217"/>
    </source>
</evidence>
<accession>A0A0C3KYR4</accession>
<dbReference type="InterPro" id="IPR001452">
    <property type="entry name" value="SH3_domain"/>
</dbReference>
<sequence length="198" mass="21930">MPRTKQTARKTTGGTAPRKQFVIVEETPEPSQFNHIFSQTQQNIEHLIAYNQIPQDEGRDILAKLGARSPTSSTSAHIISQTRQNVELLIAYDQIPRVHGRDILARLSHAGSLSSTSVTDLTQKASDLSISPPLTTGVQAVTLDSWRSEDPSDLSFRAGEVIEIVSEAEEYWWIGRNQAGKEGGFPPVYVKKVFDDDD</sequence>
<dbReference type="PRINTS" id="PR00452">
    <property type="entry name" value="SH3DOMAIN"/>
</dbReference>
<reference evidence="5" key="2">
    <citation type="submission" date="2015-01" db="EMBL/GenBank/DDBJ databases">
        <title>Evolutionary Origins and Diversification of the Mycorrhizal Mutualists.</title>
        <authorList>
            <consortium name="DOE Joint Genome Institute"/>
            <consortium name="Mycorrhizal Genomics Consortium"/>
            <person name="Kohler A."/>
            <person name="Kuo A."/>
            <person name="Nagy L.G."/>
            <person name="Floudas D."/>
            <person name="Copeland A."/>
            <person name="Barry K.W."/>
            <person name="Cichocki N."/>
            <person name="Veneault-Fourrey C."/>
            <person name="LaButti K."/>
            <person name="Lindquist E.A."/>
            <person name="Lipzen A."/>
            <person name="Lundell T."/>
            <person name="Morin E."/>
            <person name="Murat C."/>
            <person name="Riley R."/>
            <person name="Ohm R."/>
            <person name="Sun H."/>
            <person name="Tunlid A."/>
            <person name="Henrissat B."/>
            <person name="Grigoriev I.V."/>
            <person name="Hibbett D.S."/>
            <person name="Martin F."/>
        </authorList>
    </citation>
    <scope>NUCLEOTIDE SEQUENCE [LARGE SCALE GENOMIC DNA]</scope>
    <source>
        <strain evidence="5">Marx 270</strain>
    </source>
</reference>
<evidence type="ECO:0000259" key="3">
    <source>
        <dbReference type="PROSITE" id="PS50002"/>
    </source>
</evidence>
<dbReference type="STRING" id="870435.A0A0C3KYR4"/>
<dbReference type="OrthoDB" id="5983572at2759"/>
<keyword evidence="5" id="KW-1185">Reference proteome</keyword>
<proteinExistence type="predicted"/>
<dbReference type="InParanoid" id="A0A0C3KYR4"/>